<proteinExistence type="predicted"/>
<dbReference type="AlphaFoldDB" id="A0A1M5IZT1"/>
<protein>
    <recommendedName>
        <fullName evidence="3">DUF559 domain-containing protein</fullName>
    </recommendedName>
</protein>
<name>A0A1M5IZT1_9BACT</name>
<dbReference type="OrthoDB" id="583593at2"/>
<evidence type="ECO:0000313" key="1">
    <source>
        <dbReference type="EMBL" id="SHG33263.1"/>
    </source>
</evidence>
<organism evidence="1 2">
    <name type="scientific">Dysgonomonas macrotermitis</name>
    <dbReference type="NCBI Taxonomy" id="1346286"/>
    <lineage>
        <taxon>Bacteria</taxon>
        <taxon>Pseudomonadati</taxon>
        <taxon>Bacteroidota</taxon>
        <taxon>Bacteroidia</taxon>
        <taxon>Bacteroidales</taxon>
        <taxon>Dysgonomonadaceae</taxon>
        <taxon>Dysgonomonas</taxon>
    </lineage>
</organism>
<dbReference type="RefSeq" id="WP_062184324.1">
    <property type="nucleotide sequence ID" value="NZ_BBXL01000026.1"/>
</dbReference>
<dbReference type="STRING" id="1346286.SAMN05444362_12155"/>
<gene>
    <name evidence="1" type="ORF">SAMN05444362_12155</name>
</gene>
<evidence type="ECO:0000313" key="2">
    <source>
        <dbReference type="Proteomes" id="UP000184480"/>
    </source>
</evidence>
<sequence length="122" mass="14108">MKLSGNIERKVLYSELHKKLKEVDRFTMPEVPFSHFLPTKRKFRADFLMPVLKIIIEVNGGQFTGGRHTRGGDGYENDLVKINLAQIHGYKVLQFTYQMLKRGEHLKVLQMINNTTSSCVKL</sequence>
<keyword evidence="2" id="KW-1185">Reference proteome</keyword>
<evidence type="ECO:0008006" key="3">
    <source>
        <dbReference type="Google" id="ProtNLM"/>
    </source>
</evidence>
<dbReference type="Proteomes" id="UP000184480">
    <property type="component" value="Unassembled WGS sequence"/>
</dbReference>
<dbReference type="Gene3D" id="3.40.960.10">
    <property type="entry name" value="VSR Endonuclease"/>
    <property type="match status" value="1"/>
</dbReference>
<accession>A0A1M5IZT1</accession>
<reference evidence="2" key="1">
    <citation type="submission" date="2016-11" db="EMBL/GenBank/DDBJ databases">
        <authorList>
            <person name="Varghese N."/>
            <person name="Submissions S."/>
        </authorList>
    </citation>
    <scope>NUCLEOTIDE SEQUENCE [LARGE SCALE GENOMIC DNA]</scope>
    <source>
        <strain evidence="2">DSM 27370</strain>
    </source>
</reference>
<dbReference type="EMBL" id="FQUC01000021">
    <property type="protein sequence ID" value="SHG33263.1"/>
    <property type="molecule type" value="Genomic_DNA"/>
</dbReference>